<protein>
    <recommendedName>
        <fullName evidence="3">Adenylyl-sulfate kinase</fullName>
    </recommendedName>
</protein>
<organism evidence="1 2">
    <name type="scientific">Clostridium chromiireducens</name>
    <dbReference type="NCBI Taxonomy" id="225345"/>
    <lineage>
        <taxon>Bacteria</taxon>
        <taxon>Bacillati</taxon>
        <taxon>Bacillota</taxon>
        <taxon>Clostridia</taxon>
        <taxon>Eubacteriales</taxon>
        <taxon>Clostridiaceae</taxon>
        <taxon>Clostridium</taxon>
    </lineage>
</organism>
<dbReference type="InterPro" id="IPR027417">
    <property type="entry name" value="P-loop_NTPase"/>
</dbReference>
<accession>A0A399IP99</accession>
<dbReference type="SUPFAM" id="SSF52540">
    <property type="entry name" value="P-loop containing nucleoside triphosphate hydrolases"/>
    <property type="match status" value="1"/>
</dbReference>
<dbReference type="Proteomes" id="UP000265930">
    <property type="component" value="Unassembled WGS sequence"/>
</dbReference>
<evidence type="ECO:0000313" key="1">
    <source>
        <dbReference type="EMBL" id="RII34119.1"/>
    </source>
</evidence>
<evidence type="ECO:0008006" key="3">
    <source>
        <dbReference type="Google" id="ProtNLM"/>
    </source>
</evidence>
<evidence type="ECO:0000313" key="2">
    <source>
        <dbReference type="Proteomes" id="UP000265930"/>
    </source>
</evidence>
<proteinExistence type="predicted"/>
<dbReference type="EMBL" id="QXDJ01000003">
    <property type="protein sequence ID" value="RII34119.1"/>
    <property type="molecule type" value="Genomic_DNA"/>
</dbReference>
<gene>
    <name evidence="1" type="ORF">D2A34_13185</name>
</gene>
<dbReference type="Gene3D" id="3.40.50.300">
    <property type="entry name" value="P-loop containing nucleotide triphosphate hydrolases"/>
    <property type="match status" value="1"/>
</dbReference>
<comment type="caution">
    <text evidence="1">The sequence shown here is derived from an EMBL/GenBank/DDBJ whole genome shotgun (WGS) entry which is preliminary data.</text>
</comment>
<name>A0A399IP99_9CLOT</name>
<dbReference type="AlphaFoldDB" id="A0A399IP99"/>
<sequence length="231" mass="26442">MIILQELCKMNRCSACGCDLIKHHILETKVINPMKNGSRIIAPSCDQCGTPITVENVLTNISSMQKVILISGTAGAGKSTIGQYIEKKYNYIFIDGDAVSKKLNYMMKTATTIKRDEYICHTETINTMLITLGLGYNVVVGYVFNIKDTEKYKNYLSEFNINPVFRVLVPNRDICITRDKERSCWTAGVEFVDKWYLEQELYIDININICIDNSLETVEETVKRHFVDFLY</sequence>
<reference evidence="1 2" key="1">
    <citation type="submission" date="2018-08" db="EMBL/GenBank/DDBJ databases">
        <title>Genome of Clostridium chromiireducens C1, DSM12136.</title>
        <authorList>
            <person name="Xing M."/>
            <person name="Wei Y."/>
            <person name="Ang E.L."/>
            <person name="Zhao H."/>
            <person name="Zhang Y."/>
        </authorList>
    </citation>
    <scope>NUCLEOTIDE SEQUENCE [LARGE SCALE GENOMIC DNA]</scope>
    <source>
        <strain evidence="1 2">C1</strain>
    </source>
</reference>